<accession>A0A428QXS7</accession>
<comment type="caution">
    <text evidence="1">The sequence shown here is derived from an EMBL/GenBank/DDBJ whole genome shotgun (WGS) entry which is preliminary data.</text>
</comment>
<evidence type="ECO:0000313" key="2">
    <source>
        <dbReference type="Proteomes" id="UP000288168"/>
    </source>
</evidence>
<name>A0A428QXS7_9HYPO</name>
<gene>
    <name evidence="1" type="ORF">CEP54_002046</name>
</gene>
<organism evidence="1 2">
    <name type="scientific">Fusarium duplospermum</name>
    <dbReference type="NCBI Taxonomy" id="1325734"/>
    <lineage>
        <taxon>Eukaryota</taxon>
        <taxon>Fungi</taxon>
        <taxon>Dikarya</taxon>
        <taxon>Ascomycota</taxon>
        <taxon>Pezizomycotina</taxon>
        <taxon>Sordariomycetes</taxon>
        <taxon>Hypocreomycetidae</taxon>
        <taxon>Hypocreales</taxon>
        <taxon>Nectriaceae</taxon>
        <taxon>Fusarium</taxon>
        <taxon>Fusarium solani species complex</taxon>
    </lineage>
</organism>
<evidence type="ECO:0000313" key="1">
    <source>
        <dbReference type="EMBL" id="RSL69983.1"/>
    </source>
</evidence>
<dbReference type="Proteomes" id="UP000288168">
    <property type="component" value="Unassembled WGS sequence"/>
</dbReference>
<sequence>MALNGIRRARLGYRGTVPFSFLEPRELPPLNSLKRRGLPLLSRTCLKLPYLGVVRRDVETLLDEKKKQPSSCHRFPQLKKFIDVSFTESNYNTSTRVKEKRDRNTNSNI</sequence>
<dbReference type="AlphaFoldDB" id="A0A428QXS7"/>
<dbReference type="EMBL" id="NKCI01000011">
    <property type="protein sequence ID" value="RSL69983.1"/>
    <property type="molecule type" value="Genomic_DNA"/>
</dbReference>
<reference evidence="1 2" key="1">
    <citation type="submission" date="2017-06" db="EMBL/GenBank/DDBJ databases">
        <title>Comparative genomic analysis of Ambrosia Fusariam Clade fungi.</title>
        <authorList>
            <person name="Stajich J.E."/>
            <person name="Carrillo J."/>
            <person name="Kijimoto T."/>
            <person name="Eskalen A."/>
            <person name="O'Donnell K."/>
            <person name="Kasson M."/>
        </authorList>
    </citation>
    <scope>NUCLEOTIDE SEQUENCE [LARGE SCALE GENOMIC DNA]</scope>
    <source>
        <strain evidence="1 2">NRRL62584</strain>
    </source>
</reference>
<proteinExistence type="predicted"/>
<keyword evidence="2" id="KW-1185">Reference proteome</keyword>
<protein>
    <submittedName>
        <fullName evidence="1">Uncharacterized protein</fullName>
    </submittedName>
</protein>